<dbReference type="Proteomes" id="UP000198701">
    <property type="component" value="Unassembled WGS sequence"/>
</dbReference>
<evidence type="ECO:0000313" key="2">
    <source>
        <dbReference type="Proteomes" id="UP000198701"/>
    </source>
</evidence>
<dbReference type="OrthoDB" id="9953844at2"/>
<sequence length="118" mass="11734">MTTTELHEQLTGLVKSIDGVVQVYDARPTALAAAADLVATLIGQPSGEPIAVRNSGGGISVAVSVAISDASPAAEVCERILEAISGHLGSDADGPAVDRVTIQVSRISSGEDGGEPGA</sequence>
<organism evidence="1 2">
    <name type="scientific">Cryobacterium psychrotolerans</name>
    <dbReference type="NCBI Taxonomy" id="386301"/>
    <lineage>
        <taxon>Bacteria</taxon>
        <taxon>Bacillati</taxon>
        <taxon>Actinomycetota</taxon>
        <taxon>Actinomycetes</taxon>
        <taxon>Micrococcales</taxon>
        <taxon>Microbacteriaceae</taxon>
        <taxon>Cryobacterium</taxon>
    </lineage>
</organism>
<dbReference type="RefSeq" id="WP_092324750.1">
    <property type="nucleotide sequence ID" value="NZ_FNFU01000022.1"/>
</dbReference>
<dbReference type="STRING" id="386301.SAMN05216282_1229"/>
<protein>
    <submittedName>
        <fullName evidence="1">Uncharacterized protein</fullName>
    </submittedName>
</protein>
<evidence type="ECO:0000313" key="1">
    <source>
        <dbReference type="EMBL" id="SDL00095.1"/>
    </source>
</evidence>
<keyword evidence="2" id="KW-1185">Reference proteome</keyword>
<reference evidence="1 2" key="1">
    <citation type="submission" date="2016-10" db="EMBL/GenBank/DDBJ databases">
        <authorList>
            <person name="de Groot N.N."/>
        </authorList>
    </citation>
    <scope>NUCLEOTIDE SEQUENCE [LARGE SCALE GENOMIC DNA]</scope>
    <source>
        <strain evidence="1 2">CGMCC 1.5382</strain>
    </source>
</reference>
<name>A0A1G9GHU7_9MICO</name>
<dbReference type="EMBL" id="FNFU01000022">
    <property type="protein sequence ID" value="SDL00095.1"/>
    <property type="molecule type" value="Genomic_DNA"/>
</dbReference>
<accession>A0A1G9GHU7</accession>
<dbReference type="AlphaFoldDB" id="A0A1G9GHU7"/>
<gene>
    <name evidence="1" type="ORF">SAMN05216282_1229</name>
</gene>
<proteinExistence type="predicted"/>